<feature type="domain" description="Poly A polymerase head" evidence="9">
    <location>
        <begin position="23"/>
        <end position="142"/>
    </location>
</feature>
<comment type="cofactor">
    <cofactor evidence="1">
        <name>Mg(2+)</name>
        <dbReference type="ChEBI" id="CHEBI:18420"/>
    </cofactor>
</comment>
<dbReference type="Pfam" id="PF12627">
    <property type="entry name" value="PolyA_pol_RNAbd"/>
    <property type="match status" value="1"/>
</dbReference>
<dbReference type="GO" id="GO:0008033">
    <property type="term" value="P:tRNA processing"/>
    <property type="evidence" value="ECO:0007669"/>
    <property type="project" value="UniProtKB-KW"/>
</dbReference>
<dbReference type="InterPro" id="IPR032828">
    <property type="entry name" value="PolyA_RNA-bd"/>
</dbReference>
<evidence type="ECO:0000259" key="10">
    <source>
        <dbReference type="Pfam" id="PF12627"/>
    </source>
</evidence>
<dbReference type="PANTHER" id="PTHR46173">
    <property type="entry name" value="CCA TRNA NUCLEOTIDYLTRANSFERASE 1, MITOCHONDRIAL"/>
    <property type="match status" value="1"/>
</dbReference>
<keyword evidence="4" id="KW-0548">Nucleotidyltransferase</keyword>
<dbReference type="GO" id="GO:0000049">
    <property type="term" value="F:tRNA binding"/>
    <property type="evidence" value="ECO:0007669"/>
    <property type="project" value="TreeGrafter"/>
</dbReference>
<keyword evidence="2 8" id="KW-0808">Transferase</keyword>
<dbReference type="InterPro" id="IPR050264">
    <property type="entry name" value="Bact_CCA-adding_enz_type3_sf"/>
</dbReference>
<keyword evidence="3" id="KW-0819">tRNA processing</keyword>
<evidence type="ECO:0000259" key="9">
    <source>
        <dbReference type="Pfam" id="PF01743"/>
    </source>
</evidence>
<dbReference type="GO" id="GO:0046872">
    <property type="term" value="F:metal ion binding"/>
    <property type="evidence" value="ECO:0007669"/>
    <property type="project" value="UniProtKB-KW"/>
</dbReference>
<dbReference type="InterPro" id="IPR043519">
    <property type="entry name" value="NT_sf"/>
</dbReference>
<comment type="caution">
    <text evidence="11">The sequence shown here is derived from an EMBL/GenBank/DDBJ whole genome shotgun (WGS) entry which is preliminary data.</text>
</comment>
<evidence type="ECO:0000256" key="7">
    <source>
        <dbReference type="ARBA" id="ARBA00022842"/>
    </source>
</evidence>
<dbReference type="Proteomes" id="UP001315686">
    <property type="component" value="Unassembled WGS sequence"/>
</dbReference>
<dbReference type="Gene3D" id="1.10.3090.10">
    <property type="entry name" value="cca-adding enzyme, domain 2"/>
    <property type="match status" value="1"/>
</dbReference>
<comment type="similarity">
    <text evidence="8">Belongs to the tRNA nucleotidyltransferase/poly(A) polymerase family.</text>
</comment>
<keyword evidence="12" id="KW-1185">Reference proteome</keyword>
<dbReference type="CDD" id="cd05398">
    <property type="entry name" value="NT_ClassII-CCAase"/>
    <property type="match status" value="1"/>
</dbReference>
<keyword evidence="7" id="KW-0460">Magnesium</keyword>
<evidence type="ECO:0000256" key="3">
    <source>
        <dbReference type="ARBA" id="ARBA00022694"/>
    </source>
</evidence>
<evidence type="ECO:0000256" key="2">
    <source>
        <dbReference type="ARBA" id="ARBA00022679"/>
    </source>
</evidence>
<proteinExistence type="inferred from homology"/>
<evidence type="ECO:0000256" key="5">
    <source>
        <dbReference type="ARBA" id="ARBA00022723"/>
    </source>
</evidence>
<sequence>MRDETLVPLAKALEGAGYLALAVGGAVRNPLMGRGASDIDLATDALPEVVSDLAIGAGLRVIPTGIEHGTVTVLGEGEPVEVTTFRKDVETDGRHAEVAFGADLAEDAARRDFTLNAIYADPSGVVFDPLGGIADLREGIVRFVGDADRRVQEDYLRILRFFRFTAQFGNPEHGIEPEGLSACATFSSEIETISAERIGMEMLKLLAAEEPELAVAAMQQCGILHAILPGADTAAFFRLSGITDRADPIQRLAALGGEGVSKRLRLSRAQTRRLESLRKAIEAASGPGELGYRLGAEEALAVMELRAALFEAPFDRAVTKQVAVGAGATCPVAAADLSKTLHGKAIGDALRAAEAFWIASGFTLGKEEILERLPRGD</sequence>
<dbReference type="GO" id="GO:0000166">
    <property type="term" value="F:nucleotide binding"/>
    <property type="evidence" value="ECO:0007669"/>
    <property type="project" value="UniProtKB-KW"/>
</dbReference>
<keyword evidence="8" id="KW-0694">RNA-binding</keyword>
<accession>A0AAP2G8M9</accession>
<evidence type="ECO:0000256" key="1">
    <source>
        <dbReference type="ARBA" id="ARBA00001946"/>
    </source>
</evidence>
<gene>
    <name evidence="11" type="ORF">IV417_09760</name>
</gene>
<feature type="domain" description="tRNA nucleotidyltransferase/poly(A) polymerase RNA and SrmB- binding" evidence="10">
    <location>
        <begin position="175"/>
        <end position="232"/>
    </location>
</feature>
<organism evidence="11 12">
    <name type="scientific">Harenicola maris</name>
    <dbReference type="NCBI Taxonomy" id="2841044"/>
    <lineage>
        <taxon>Bacteria</taxon>
        <taxon>Pseudomonadati</taxon>
        <taxon>Pseudomonadota</taxon>
        <taxon>Alphaproteobacteria</taxon>
        <taxon>Rhodobacterales</taxon>
        <taxon>Paracoccaceae</taxon>
        <taxon>Harenicola</taxon>
    </lineage>
</organism>
<evidence type="ECO:0000256" key="4">
    <source>
        <dbReference type="ARBA" id="ARBA00022695"/>
    </source>
</evidence>
<dbReference type="SUPFAM" id="SSF81301">
    <property type="entry name" value="Nucleotidyltransferase"/>
    <property type="match status" value="1"/>
</dbReference>
<keyword evidence="6" id="KW-0547">Nucleotide-binding</keyword>
<protein>
    <submittedName>
        <fullName evidence="11">CCA tRNA nucleotidyltransferase</fullName>
    </submittedName>
</protein>
<evidence type="ECO:0000256" key="6">
    <source>
        <dbReference type="ARBA" id="ARBA00022741"/>
    </source>
</evidence>
<dbReference type="AlphaFoldDB" id="A0AAP2G8M9"/>
<reference evidence="11 12" key="1">
    <citation type="journal article" date="2021" name="Arch. Microbiol.">
        <title>Harenicola maris gen. nov., sp. nov. isolated from the Sea of Japan shallow sediments.</title>
        <authorList>
            <person name="Romanenko L.A."/>
            <person name="Kurilenko V.V."/>
            <person name="Chernysheva N.Y."/>
            <person name="Tekutyeva L.A."/>
            <person name="Velansky P.V."/>
            <person name="Svetashev V.I."/>
            <person name="Isaeva M.P."/>
        </authorList>
    </citation>
    <scope>NUCLEOTIDE SEQUENCE [LARGE SCALE GENOMIC DNA]</scope>
    <source>
        <strain evidence="11 12">KMM 3653</strain>
    </source>
</reference>
<name>A0AAP2G8M9_9RHOB</name>
<dbReference type="PANTHER" id="PTHR46173:SF1">
    <property type="entry name" value="CCA TRNA NUCLEOTIDYLTRANSFERASE 1, MITOCHONDRIAL"/>
    <property type="match status" value="1"/>
</dbReference>
<evidence type="ECO:0000313" key="12">
    <source>
        <dbReference type="Proteomes" id="UP001315686"/>
    </source>
</evidence>
<dbReference type="EMBL" id="JADQAZ010000002">
    <property type="protein sequence ID" value="MBT0957674.1"/>
    <property type="molecule type" value="Genomic_DNA"/>
</dbReference>
<dbReference type="Pfam" id="PF01743">
    <property type="entry name" value="PolyA_pol"/>
    <property type="match status" value="1"/>
</dbReference>
<dbReference type="InterPro" id="IPR002646">
    <property type="entry name" value="PolA_pol_head_dom"/>
</dbReference>
<dbReference type="Gene3D" id="3.30.460.10">
    <property type="entry name" value="Beta Polymerase, domain 2"/>
    <property type="match status" value="1"/>
</dbReference>
<evidence type="ECO:0000256" key="8">
    <source>
        <dbReference type="RuleBase" id="RU003953"/>
    </source>
</evidence>
<dbReference type="GO" id="GO:0016779">
    <property type="term" value="F:nucleotidyltransferase activity"/>
    <property type="evidence" value="ECO:0007669"/>
    <property type="project" value="UniProtKB-KW"/>
</dbReference>
<keyword evidence="5" id="KW-0479">Metal-binding</keyword>
<dbReference type="SUPFAM" id="SSF81891">
    <property type="entry name" value="Poly A polymerase C-terminal region-like"/>
    <property type="match status" value="1"/>
</dbReference>
<evidence type="ECO:0000313" key="11">
    <source>
        <dbReference type="EMBL" id="MBT0957674.1"/>
    </source>
</evidence>